<dbReference type="Proteomes" id="UP000050863">
    <property type="component" value="Unassembled WGS sequence"/>
</dbReference>
<keyword evidence="2" id="KW-1185">Reference proteome</keyword>
<evidence type="ECO:0000313" key="2">
    <source>
        <dbReference type="Proteomes" id="UP000050863"/>
    </source>
</evidence>
<proteinExistence type="predicted"/>
<sequence>MNSGPSRTGQRNGAASFEVAGQVVVVIQQNAVLEGLVPTRDLSLGQGMTRRAAYMSHAFLLEPPGQIHRKRRFEPTFS</sequence>
<dbReference type="AlphaFoldDB" id="A0A0R3L3R3"/>
<protein>
    <submittedName>
        <fullName evidence="1">Uncharacterized protein</fullName>
    </submittedName>
</protein>
<comment type="caution">
    <text evidence="1">The sequence shown here is derived from an EMBL/GenBank/DDBJ whole genome shotgun (WGS) entry which is preliminary data.</text>
</comment>
<reference evidence="1 2" key="1">
    <citation type="submission" date="2014-03" db="EMBL/GenBank/DDBJ databases">
        <title>Bradyrhizobium valentinum sp. nov., isolated from effective nodules of Lupinus mariae-josephae, a lupine endemic of basic-lime soils in Eastern Spain.</title>
        <authorList>
            <person name="Duran D."/>
            <person name="Rey L."/>
            <person name="Navarro A."/>
            <person name="Busquets A."/>
            <person name="Imperial J."/>
            <person name="Ruiz-Argueso T."/>
        </authorList>
    </citation>
    <scope>NUCLEOTIDE SEQUENCE [LARGE SCALE GENOMIC DNA]</scope>
    <source>
        <strain evidence="1 2">PAC68</strain>
    </source>
</reference>
<accession>A0A0R3L3R3</accession>
<evidence type="ECO:0000313" key="1">
    <source>
        <dbReference type="EMBL" id="KRQ99647.1"/>
    </source>
</evidence>
<organism evidence="1 2">
    <name type="scientific">Bradyrhizobium jicamae</name>
    <dbReference type="NCBI Taxonomy" id="280332"/>
    <lineage>
        <taxon>Bacteria</taxon>
        <taxon>Pseudomonadati</taxon>
        <taxon>Pseudomonadota</taxon>
        <taxon>Alphaproteobacteria</taxon>
        <taxon>Hyphomicrobiales</taxon>
        <taxon>Nitrobacteraceae</taxon>
        <taxon>Bradyrhizobium</taxon>
    </lineage>
</organism>
<name>A0A0R3L3R3_9BRAD</name>
<dbReference type="EMBL" id="LLXZ01000177">
    <property type="protein sequence ID" value="KRQ99647.1"/>
    <property type="molecule type" value="Genomic_DNA"/>
</dbReference>
<gene>
    <name evidence="1" type="ORF">CQ12_16915</name>
</gene>